<name>A0A6J4TH69_9ACTN</name>
<feature type="compositionally biased region" description="Basic residues" evidence="1">
    <location>
        <begin position="41"/>
        <end position="56"/>
    </location>
</feature>
<organism evidence="2">
    <name type="scientific">uncultured Thermoleophilia bacterium</name>
    <dbReference type="NCBI Taxonomy" id="1497501"/>
    <lineage>
        <taxon>Bacteria</taxon>
        <taxon>Bacillati</taxon>
        <taxon>Actinomycetota</taxon>
        <taxon>Thermoleophilia</taxon>
        <taxon>environmental samples</taxon>
    </lineage>
</organism>
<proteinExistence type="predicted"/>
<reference evidence="2" key="1">
    <citation type="submission" date="2020-02" db="EMBL/GenBank/DDBJ databases">
        <authorList>
            <person name="Meier V. D."/>
        </authorList>
    </citation>
    <scope>NUCLEOTIDE SEQUENCE</scope>
    <source>
        <strain evidence="2">AVDCRST_MAG79</strain>
    </source>
</reference>
<dbReference type="AlphaFoldDB" id="A0A6J4TH69"/>
<feature type="non-terminal residue" evidence="2">
    <location>
        <position position="1"/>
    </location>
</feature>
<gene>
    <name evidence="2" type="ORF">AVDCRST_MAG79-324</name>
</gene>
<protein>
    <submittedName>
        <fullName evidence="2">Uncharacterized protein</fullName>
    </submittedName>
</protein>
<evidence type="ECO:0000313" key="2">
    <source>
        <dbReference type="EMBL" id="CAA9523241.1"/>
    </source>
</evidence>
<sequence length="76" mass="8598">GSIDRRGAPQRRRLHLPERPSHGGLLVRPRDVQPEAGPHAARVRPARRAARRRARRREGEDAEPAEGVQEGREEEV</sequence>
<feature type="region of interest" description="Disordered" evidence="1">
    <location>
        <begin position="1"/>
        <end position="76"/>
    </location>
</feature>
<dbReference type="EMBL" id="CADCWC010000062">
    <property type="protein sequence ID" value="CAA9523241.1"/>
    <property type="molecule type" value="Genomic_DNA"/>
</dbReference>
<feature type="non-terminal residue" evidence="2">
    <location>
        <position position="76"/>
    </location>
</feature>
<accession>A0A6J4TH69</accession>
<evidence type="ECO:0000256" key="1">
    <source>
        <dbReference type="SAM" id="MobiDB-lite"/>
    </source>
</evidence>